<dbReference type="EMBL" id="NIRI02000042">
    <property type="protein sequence ID" value="KAG5450843.1"/>
    <property type="molecule type" value="Genomic_DNA"/>
</dbReference>
<dbReference type="Proteomes" id="UP000286415">
    <property type="component" value="Unassembled WGS sequence"/>
</dbReference>
<reference evidence="1 2" key="2">
    <citation type="journal article" date="2021" name="Genomics">
        <title>High-quality reference genome for Clonorchis sinensis.</title>
        <authorList>
            <person name="Young N.D."/>
            <person name="Stroehlein A.J."/>
            <person name="Kinkar L."/>
            <person name="Wang T."/>
            <person name="Sohn W.M."/>
            <person name="Chang B.C.H."/>
            <person name="Kaur P."/>
            <person name="Weisz D."/>
            <person name="Dudchenko O."/>
            <person name="Aiden E.L."/>
            <person name="Korhonen P.K."/>
            <person name="Gasser R.B."/>
        </authorList>
    </citation>
    <scope>NUCLEOTIDE SEQUENCE [LARGE SCALE GENOMIC DNA]</scope>
    <source>
        <strain evidence="1">Cs-k2</strain>
    </source>
</reference>
<organism evidence="1 2">
    <name type="scientific">Clonorchis sinensis</name>
    <name type="common">Chinese liver fluke</name>
    <dbReference type="NCBI Taxonomy" id="79923"/>
    <lineage>
        <taxon>Eukaryota</taxon>
        <taxon>Metazoa</taxon>
        <taxon>Spiralia</taxon>
        <taxon>Lophotrochozoa</taxon>
        <taxon>Platyhelminthes</taxon>
        <taxon>Trematoda</taxon>
        <taxon>Digenea</taxon>
        <taxon>Opisthorchiida</taxon>
        <taxon>Opisthorchiata</taxon>
        <taxon>Opisthorchiidae</taxon>
        <taxon>Clonorchis</taxon>
    </lineage>
</organism>
<comment type="caution">
    <text evidence="1">The sequence shown here is derived from an EMBL/GenBank/DDBJ whole genome shotgun (WGS) entry which is preliminary data.</text>
</comment>
<sequence length="456" mass="52675">RTTIERLRSTFPSTFNCPYDNHFEQNTARPRVACVYFTGLVRTSTYRSENSLSFLRHATKHPISDFAQELTTFTETRDCLLWRHTTFNTSVKCALKSFNQLSVFECPVTRITQYIETELLANGPTVQWRKGSDEKDIPLYNRPTDRLCDWVLGKLRLIWSNFCVKKIICSGRVEETTASVKLYSPSRIYGHLCPDMEDEGTREFALQQLNSPPEVSDRGSFKFIANSNKDIKVLYVKLTLSEEDRPKISSESKSENAKNEIIYQMDRLLGWGKLNESIIRRCFDGVTALNNVLQTAYFQIYLPEANEFQKDLLRNGLRFFRSFAFKILGVTEQSEEELFVRFNFTLPEDIEGKDAVVNDLVNAVLKRCTFSKNSVIEWTPVSSELIYEIRITLKFGDYLISSELIYEIRIKLTFGDDLIEDHDVECLMDAVQNELQASWISQIEIIGQQSENAQQA</sequence>
<accession>A0A8T1MNU1</accession>
<gene>
    <name evidence="1" type="ORF">CSKR_110121</name>
</gene>
<evidence type="ECO:0000313" key="1">
    <source>
        <dbReference type="EMBL" id="KAG5450843.1"/>
    </source>
</evidence>
<protein>
    <submittedName>
        <fullName evidence="1">Uncharacterized protein</fullName>
    </submittedName>
</protein>
<dbReference type="OrthoDB" id="10409072at2759"/>
<evidence type="ECO:0000313" key="2">
    <source>
        <dbReference type="Proteomes" id="UP000286415"/>
    </source>
</evidence>
<dbReference type="AlphaFoldDB" id="A0A8T1MNU1"/>
<name>A0A8T1MNU1_CLOSI</name>
<proteinExistence type="predicted"/>
<keyword evidence="2" id="KW-1185">Reference proteome</keyword>
<feature type="non-terminal residue" evidence="1">
    <location>
        <position position="1"/>
    </location>
</feature>
<reference evidence="1 2" key="1">
    <citation type="journal article" date="2018" name="Biotechnol. Adv.">
        <title>Improved genomic resources and new bioinformatic workflow for the carcinogenic parasite Clonorchis sinensis: Biotechnological implications.</title>
        <authorList>
            <person name="Wang D."/>
            <person name="Korhonen P.K."/>
            <person name="Gasser R.B."/>
            <person name="Young N.D."/>
        </authorList>
    </citation>
    <scope>NUCLEOTIDE SEQUENCE [LARGE SCALE GENOMIC DNA]</scope>
    <source>
        <strain evidence="1">Cs-k2</strain>
    </source>
</reference>